<accession>A0A9W8P8V8</accession>
<reference evidence="3 4" key="1">
    <citation type="journal article" date="2023" name="Proc. Natl. Acad. Sci. U.S.A.">
        <title>A global phylogenomic analysis of the shiitake genus Lentinula.</title>
        <authorList>
            <person name="Sierra-Patev S."/>
            <person name="Min B."/>
            <person name="Naranjo-Ortiz M."/>
            <person name="Looney B."/>
            <person name="Konkel Z."/>
            <person name="Slot J.C."/>
            <person name="Sakamoto Y."/>
            <person name="Steenwyk J.L."/>
            <person name="Rokas A."/>
            <person name="Carro J."/>
            <person name="Camarero S."/>
            <person name="Ferreira P."/>
            <person name="Molpeceres G."/>
            <person name="Ruiz-Duenas F.J."/>
            <person name="Serrano A."/>
            <person name="Henrissat B."/>
            <person name="Drula E."/>
            <person name="Hughes K.W."/>
            <person name="Mata J.L."/>
            <person name="Ishikawa N.K."/>
            <person name="Vargas-Isla R."/>
            <person name="Ushijima S."/>
            <person name="Smith C.A."/>
            <person name="Donoghue J."/>
            <person name="Ahrendt S."/>
            <person name="Andreopoulos W."/>
            <person name="He G."/>
            <person name="LaButti K."/>
            <person name="Lipzen A."/>
            <person name="Ng V."/>
            <person name="Riley R."/>
            <person name="Sandor L."/>
            <person name="Barry K."/>
            <person name="Martinez A.T."/>
            <person name="Xiao Y."/>
            <person name="Gibbons J.G."/>
            <person name="Terashima K."/>
            <person name="Grigoriev I.V."/>
            <person name="Hibbett D."/>
        </authorList>
    </citation>
    <scope>NUCLEOTIDE SEQUENCE [LARGE SCALE GENOMIC DNA]</scope>
    <source>
        <strain evidence="3 4">TFB7810</strain>
    </source>
</reference>
<comment type="caution">
    <text evidence="3">The sequence shown here is derived from an EMBL/GenBank/DDBJ whole genome shotgun (WGS) entry which is preliminary data.</text>
</comment>
<evidence type="ECO:0000256" key="2">
    <source>
        <dbReference type="SAM" id="Phobius"/>
    </source>
</evidence>
<feature type="transmembrane region" description="Helical" evidence="2">
    <location>
        <begin position="101"/>
        <end position="124"/>
    </location>
</feature>
<keyword evidence="2" id="KW-0812">Transmembrane</keyword>
<feature type="compositionally biased region" description="Low complexity" evidence="1">
    <location>
        <begin position="52"/>
        <end position="74"/>
    </location>
</feature>
<evidence type="ECO:0000313" key="3">
    <source>
        <dbReference type="EMBL" id="KAJ3749273.1"/>
    </source>
</evidence>
<keyword evidence="2" id="KW-0472">Membrane</keyword>
<evidence type="ECO:0000256" key="1">
    <source>
        <dbReference type="SAM" id="MobiDB-lite"/>
    </source>
</evidence>
<proteinExistence type="predicted"/>
<feature type="region of interest" description="Disordered" evidence="1">
    <location>
        <begin position="42"/>
        <end position="74"/>
    </location>
</feature>
<protein>
    <submittedName>
        <fullName evidence="3">Uncharacterized protein</fullName>
    </submittedName>
</protein>
<dbReference type="Proteomes" id="UP001142393">
    <property type="component" value="Unassembled WGS sequence"/>
</dbReference>
<dbReference type="EMBL" id="JANVFU010000002">
    <property type="protein sequence ID" value="KAJ3749273.1"/>
    <property type="molecule type" value="Genomic_DNA"/>
</dbReference>
<sequence length="195" mass="20717">MRLLAQLTIKTYKASTPSLFANDLLAILFLSRIGPTEVLAKGGGAHAGTDGESGSSSSGSSSSGSNTLGSSSHPSIVHTSNNQCIVQNTGLIVTCPLTNAAIAGIIIGSVIASLLLAFLLWWAFTNYLDRRQRKRNTRQAQPTISQSRFQLLEGHVYPESAQDAEKITCAHSLSDSSTVGHDVKLSMPEPLQRPI</sequence>
<keyword evidence="4" id="KW-1185">Reference proteome</keyword>
<dbReference type="AlphaFoldDB" id="A0A9W8P8V8"/>
<keyword evidence="2" id="KW-1133">Transmembrane helix</keyword>
<gene>
    <name evidence="3" type="ORF">DFH05DRAFT_1520885</name>
</gene>
<evidence type="ECO:0000313" key="4">
    <source>
        <dbReference type="Proteomes" id="UP001142393"/>
    </source>
</evidence>
<name>A0A9W8P8V8_9AGAR</name>
<organism evidence="3 4">
    <name type="scientific">Lentinula detonsa</name>
    <dbReference type="NCBI Taxonomy" id="2804962"/>
    <lineage>
        <taxon>Eukaryota</taxon>
        <taxon>Fungi</taxon>
        <taxon>Dikarya</taxon>
        <taxon>Basidiomycota</taxon>
        <taxon>Agaricomycotina</taxon>
        <taxon>Agaricomycetes</taxon>
        <taxon>Agaricomycetidae</taxon>
        <taxon>Agaricales</taxon>
        <taxon>Marasmiineae</taxon>
        <taxon>Omphalotaceae</taxon>
        <taxon>Lentinula</taxon>
    </lineage>
</organism>